<keyword evidence="2" id="KW-1185">Reference proteome</keyword>
<evidence type="ECO:0000313" key="2">
    <source>
        <dbReference type="Proteomes" id="UP000003089"/>
    </source>
</evidence>
<protein>
    <submittedName>
        <fullName evidence="1">YD repeat (Two copies)</fullName>
    </submittedName>
</protein>
<dbReference type="Proteomes" id="UP000003089">
    <property type="component" value="Unassembled WGS sequence"/>
</dbReference>
<organism evidence="1 2">
    <name type="scientific">Bacteroides nordii CL02T12C05</name>
    <dbReference type="NCBI Taxonomy" id="997884"/>
    <lineage>
        <taxon>Bacteria</taxon>
        <taxon>Pseudomonadati</taxon>
        <taxon>Bacteroidota</taxon>
        <taxon>Bacteroidia</taxon>
        <taxon>Bacteroidales</taxon>
        <taxon>Bacteroidaceae</taxon>
        <taxon>Bacteroides</taxon>
    </lineage>
</organism>
<sequence length="877" mass="100120">DTDGTVYLFGGTTTTIEKNDPGTPGIDLGTYISSWKCREIISPSKLDTIQFSYRQLSSRVSYTFVESSELYENMSIPLGQPDGLTEVRRVFFADDISNMFPGSAEITLKDILKKIPFQNINYPHVINYTVSQDYTRFIFPEYCEDPPVYTETDYVDNTYQLGEMQFVNGKRVQERLVPSVIKFNGNKLLFNYNTLYEYLSSIKIVDSSQQQVREIAFTQTCVGQKVSAERNSLTNYLDKIQIVGNPSETYKFDYSSMHAFSNFTIGCDFWGGLRGTTHDRTDNVDINVPFMQIETPHYLSNNYLDQMLLNYFIGGNYLLYMEMENNVQPQYALKGLLKRITYPTGGYTDFEFECNRIDGGWRTIPSGGARVASILNCQADGTVASRKYYVYGEDGTGIIRGLHAPFSESENVFLCRQNVLYIGDTPIDEYYDKTYLDYPTALKTVIYSNAIEDLYYGNGAPIYYQKVTEYEDAVGSKYGKKEYIYTSPEAYGFHLRSQILDTNLKSFQEDWRLGKIQAENTYKYENGEYKLIHSKEYKHKIFNSGIKIHNLQSYKRNIIYMTRYNGTLDSYIQAEISDPLTLSYIERYLPVGNGLVEHFPEEINSGDILLEKITETTYDGPRQLVTTTTYTYDQQAQLNTTTVHTSDGQVRTRTRRYPYYYGTAIPFIQRMITANNISAVIEEVEEDSITSKVVSGIISRYRVDNPGQVESVSLLGSGVPGYVSSTVNKNSFVMAPGYYEKMSCTYDEVDNPVQIIDNSGLSTVYLWGYNNQYPIAEIKNASYEAVKVLLADAVVISLRKSFDDDYICSKIDLLRQHPSMNKAHVTTFIHQPLVGVIQIVSPAGQSRSYHYDTLGRLCEIIDVDGLVVQKYQYNYGH</sequence>
<accession>I9SDA9</accession>
<dbReference type="AlphaFoldDB" id="I9SDA9"/>
<dbReference type="eggNOG" id="COG3209">
    <property type="taxonomic scope" value="Bacteria"/>
</dbReference>
<feature type="non-terminal residue" evidence="1">
    <location>
        <position position="1"/>
    </location>
</feature>
<comment type="caution">
    <text evidence="1">The sequence shown here is derived from an EMBL/GenBank/DDBJ whole genome shotgun (WGS) entry which is preliminary data.</text>
</comment>
<dbReference type="PATRIC" id="fig|997884.3.peg.583"/>
<dbReference type="EMBL" id="AGXS01000010">
    <property type="protein sequence ID" value="EIY53841.1"/>
    <property type="molecule type" value="Genomic_DNA"/>
</dbReference>
<gene>
    <name evidence="1" type="ORF">HMPREF1068_00570</name>
</gene>
<reference evidence="1 2" key="1">
    <citation type="submission" date="2012-02" db="EMBL/GenBank/DDBJ databases">
        <title>The Genome Sequence of Bacteroides nordii CL02T12C05.</title>
        <authorList>
            <consortium name="The Broad Institute Genome Sequencing Platform"/>
            <person name="Earl A."/>
            <person name="Ward D."/>
            <person name="Feldgarden M."/>
            <person name="Gevers D."/>
            <person name="Zitomersky N.L."/>
            <person name="Coyne M.J."/>
            <person name="Comstock L.E."/>
            <person name="Young S.K."/>
            <person name="Zeng Q."/>
            <person name="Gargeya S."/>
            <person name="Fitzgerald M."/>
            <person name="Haas B."/>
            <person name="Abouelleil A."/>
            <person name="Alvarado L."/>
            <person name="Arachchi H.M."/>
            <person name="Berlin A."/>
            <person name="Chapman S.B."/>
            <person name="Gearin G."/>
            <person name="Goldberg J."/>
            <person name="Griggs A."/>
            <person name="Gujja S."/>
            <person name="Hansen M."/>
            <person name="Heiman D."/>
            <person name="Howarth C."/>
            <person name="Larimer J."/>
            <person name="Lui A."/>
            <person name="MacDonald P.J.P."/>
            <person name="McCowen C."/>
            <person name="Montmayeur A."/>
            <person name="Murphy C."/>
            <person name="Neiman D."/>
            <person name="Pearson M."/>
            <person name="Priest M."/>
            <person name="Roberts A."/>
            <person name="Saif S."/>
            <person name="Shea T."/>
            <person name="Sisk P."/>
            <person name="Stolte C."/>
            <person name="Sykes S."/>
            <person name="Wortman J."/>
            <person name="Nusbaum C."/>
            <person name="Birren B."/>
        </authorList>
    </citation>
    <scope>NUCLEOTIDE SEQUENCE [LARGE SCALE GENOMIC DNA]</scope>
    <source>
        <strain evidence="1 2">CL02T12C05</strain>
    </source>
</reference>
<dbReference type="RefSeq" id="WP_007483458.1">
    <property type="nucleotide sequence ID" value="NZ_JH724314.1"/>
</dbReference>
<proteinExistence type="predicted"/>
<evidence type="ECO:0000313" key="1">
    <source>
        <dbReference type="EMBL" id="EIY53841.1"/>
    </source>
</evidence>
<dbReference type="HOGENOM" id="CLU_327785_0_0_10"/>
<dbReference type="STRING" id="997884.HMPREF1068_00570"/>
<name>I9SDA9_9BACE</name>